<dbReference type="InterPro" id="IPR051786">
    <property type="entry name" value="ASN_synthetase/amidase"/>
</dbReference>
<evidence type="ECO:0000256" key="8">
    <source>
        <dbReference type="PIRSR" id="PIRSR001589-1"/>
    </source>
</evidence>
<feature type="domain" description="Glutamine amidotransferase type-2" evidence="11">
    <location>
        <begin position="2"/>
        <end position="216"/>
    </location>
</feature>
<dbReference type="Gene3D" id="3.40.50.620">
    <property type="entry name" value="HUPs"/>
    <property type="match status" value="1"/>
</dbReference>
<feature type="active site" description="For GATase activity" evidence="8">
    <location>
        <position position="2"/>
    </location>
</feature>
<evidence type="ECO:0000313" key="12">
    <source>
        <dbReference type="EMBL" id="ABW67266.1"/>
    </source>
</evidence>
<evidence type="ECO:0000256" key="4">
    <source>
        <dbReference type="ARBA" id="ARBA00022741"/>
    </source>
</evidence>
<evidence type="ECO:0000256" key="5">
    <source>
        <dbReference type="ARBA" id="ARBA00022840"/>
    </source>
</evidence>
<dbReference type="HOGENOM" id="CLU_014658_3_1_7"/>
<sequence>MCGISGIITRSLAENQVLARLERMGQLQRHRGPDDRREQVFDGPEDRRIGLGLARLSILDLETGMQPIVCPEDGAAIVCNGQVYNYLELRRELAGQSFVSKGDIETALHTYRKKGLDFVNDLNGMYGGAIYDPVNHRVVLFRDRFGIKPLYYTTHKGTFVFASEIKPLLAGSGRPARLNEARLATFFTYRYVPGEQTLFEGVLRLPPASFLIYDLRTGKHEIHRYWNYQPDRPEPAMTPEAAQETFYDLFSDAVRIRLRSDVEVGALVSGGIDSSAVASQAVALRGPARLFTIAFEEQAYNELADVNAFLAANSGRFAGCDHIVQSCDRLMLERLPGIVESLEEPVSLGTVLPTDQVCELAGSHLKVVVTGEGADEIFAGYRKFLVEAAAHAYPTLLPADQKELAATYPELLPYLAVRHGDPAKRYIQSELLFDAPFLEQLLGRGGLDTAFPADALPTVDPAGHPVNTAIAFECRARLPDYVILRLDKLSMRHSLETRTPFLDYRLAEFAARLPVHLKLDTFAGMEKVVCRQAFERFGVLDRQTAFRKKKPFTIPLAPWLSEPDRLPEPIQEVVRGDMVARQGIVDPAIFKRLVENITSDNIGPHTLVSEADRVFAVIVFTLWYDRFMEK</sequence>
<dbReference type="SUPFAM" id="SSF56235">
    <property type="entry name" value="N-terminal nucleophile aminohydrolases (Ntn hydrolases)"/>
    <property type="match status" value="1"/>
</dbReference>
<dbReference type="InterPro" id="IPR033738">
    <property type="entry name" value="AsnB_N"/>
</dbReference>
<evidence type="ECO:0000256" key="2">
    <source>
        <dbReference type="ARBA" id="ARBA00005752"/>
    </source>
</evidence>
<comment type="similarity">
    <text evidence="2">Belongs to the asparagine synthetase family.</text>
</comment>
<dbReference type="PIRSF" id="PIRSF001589">
    <property type="entry name" value="Asn_synthetase_glu-h"/>
    <property type="match status" value="1"/>
</dbReference>
<dbReference type="InterPro" id="IPR006426">
    <property type="entry name" value="Asn_synth_AEB"/>
</dbReference>
<dbReference type="CDD" id="cd01991">
    <property type="entry name" value="Asn_synthase_B_C"/>
    <property type="match status" value="1"/>
</dbReference>
<dbReference type="GO" id="GO:0004066">
    <property type="term" value="F:asparagine synthase (glutamine-hydrolyzing) activity"/>
    <property type="evidence" value="ECO:0007669"/>
    <property type="project" value="UniProtKB-EC"/>
</dbReference>
<dbReference type="STRING" id="96561.Dole_1462"/>
<organism evidence="12 13">
    <name type="scientific">Desulfosudis oleivorans (strain DSM 6200 / JCM 39069 / Hxd3)</name>
    <name type="common">Desulfococcus oleovorans</name>
    <dbReference type="NCBI Taxonomy" id="96561"/>
    <lineage>
        <taxon>Bacteria</taxon>
        <taxon>Pseudomonadati</taxon>
        <taxon>Thermodesulfobacteriota</taxon>
        <taxon>Desulfobacteria</taxon>
        <taxon>Desulfobacterales</taxon>
        <taxon>Desulfosudaceae</taxon>
        <taxon>Desulfosudis</taxon>
    </lineage>
</organism>
<comment type="pathway">
    <text evidence="1">Amino-acid biosynthesis; L-asparagine biosynthesis; L-asparagine from L-aspartate (L-Gln route): step 1/1.</text>
</comment>
<dbReference type="EC" id="6.3.5.4" evidence="3"/>
<accession>A8ZZB3</accession>
<keyword evidence="13" id="KW-1185">Reference proteome</keyword>
<comment type="catalytic activity">
    <reaction evidence="7">
        <text>L-aspartate + L-glutamine + ATP + H2O = L-asparagine + L-glutamate + AMP + diphosphate + H(+)</text>
        <dbReference type="Rhea" id="RHEA:12228"/>
        <dbReference type="ChEBI" id="CHEBI:15377"/>
        <dbReference type="ChEBI" id="CHEBI:15378"/>
        <dbReference type="ChEBI" id="CHEBI:29985"/>
        <dbReference type="ChEBI" id="CHEBI:29991"/>
        <dbReference type="ChEBI" id="CHEBI:30616"/>
        <dbReference type="ChEBI" id="CHEBI:33019"/>
        <dbReference type="ChEBI" id="CHEBI:58048"/>
        <dbReference type="ChEBI" id="CHEBI:58359"/>
        <dbReference type="ChEBI" id="CHEBI:456215"/>
        <dbReference type="EC" id="6.3.5.4"/>
    </reaction>
</comment>
<dbReference type="EMBL" id="CP000859">
    <property type="protein sequence ID" value="ABW67266.1"/>
    <property type="molecule type" value="Genomic_DNA"/>
</dbReference>
<keyword evidence="12" id="KW-0436">Ligase</keyword>
<dbReference type="Gene3D" id="3.60.20.10">
    <property type="entry name" value="Glutamine Phosphoribosylpyrophosphate, subunit 1, domain 1"/>
    <property type="match status" value="1"/>
</dbReference>
<protein>
    <recommendedName>
        <fullName evidence="3">asparagine synthase (glutamine-hydrolyzing)</fullName>
        <ecNumber evidence="3">6.3.5.4</ecNumber>
    </recommendedName>
</protein>
<dbReference type="eggNOG" id="COG0367">
    <property type="taxonomic scope" value="Bacteria"/>
</dbReference>
<dbReference type="CDD" id="cd00712">
    <property type="entry name" value="AsnB"/>
    <property type="match status" value="1"/>
</dbReference>
<keyword evidence="4 9" id="KW-0547">Nucleotide-binding</keyword>
<dbReference type="PANTHER" id="PTHR43284:SF1">
    <property type="entry name" value="ASPARAGINE SYNTHETASE"/>
    <property type="match status" value="1"/>
</dbReference>
<dbReference type="GO" id="GO:0005829">
    <property type="term" value="C:cytosol"/>
    <property type="evidence" value="ECO:0007669"/>
    <property type="project" value="TreeGrafter"/>
</dbReference>
<dbReference type="NCBIfam" id="TIGR01536">
    <property type="entry name" value="asn_synth_AEB"/>
    <property type="match status" value="1"/>
</dbReference>
<dbReference type="Proteomes" id="UP000008561">
    <property type="component" value="Chromosome"/>
</dbReference>
<evidence type="ECO:0000256" key="7">
    <source>
        <dbReference type="ARBA" id="ARBA00048741"/>
    </source>
</evidence>
<dbReference type="PROSITE" id="PS51278">
    <property type="entry name" value="GATASE_TYPE_2"/>
    <property type="match status" value="1"/>
</dbReference>
<dbReference type="Pfam" id="PF00733">
    <property type="entry name" value="Asn_synthase"/>
    <property type="match status" value="1"/>
</dbReference>
<feature type="binding site" evidence="9">
    <location>
        <position position="103"/>
    </location>
    <ligand>
        <name>L-glutamine</name>
        <dbReference type="ChEBI" id="CHEBI:58359"/>
    </ligand>
</feature>
<dbReference type="GO" id="GO:0006529">
    <property type="term" value="P:asparagine biosynthetic process"/>
    <property type="evidence" value="ECO:0007669"/>
    <property type="project" value="UniProtKB-KW"/>
</dbReference>
<keyword evidence="6 8" id="KW-0315">Glutamine amidotransferase</keyword>
<dbReference type="OrthoDB" id="9763290at2"/>
<dbReference type="AlphaFoldDB" id="A8ZZB3"/>
<evidence type="ECO:0000313" key="13">
    <source>
        <dbReference type="Proteomes" id="UP000008561"/>
    </source>
</evidence>
<dbReference type="InterPro" id="IPR001962">
    <property type="entry name" value="Asn_synthase"/>
</dbReference>
<dbReference type="Pfam" id="PF13537">
    <property type="entry name" value="GATase_7"/>
    <property type="match status" value="1"/>
</dbReference>
<proteinExistence type="inferred from homology"/>
<feature type="site" description="Important for beta-aspartyl-AMP intermediate formation" evidence="10">
    <location>
        <position position="372"/>
    </location>
</feature>
<feature type="binding site" evidence="9">
    <location>
        <position position="293"/>
    </location>
    <ligand>
        <name>ATP</name>
        <dbReference type="ChEBI" id="CHEBI:30616"/>
    </ligand>
</feature>
<keyword evidence="8" id="KW-0061">Asparagine biosynthesis</keyword>
<dbReference type="SUPFAM" id="SSF52402">
    <property type="entry name" value="Adenine nucleotide alpha hydrolases-like"/>
    <property type="match status" value="1"/>
</dbReference>
<dbReference type="InterPro" id="IPR014729">
    <property type="entry name" value="Rossmann-like_a/b/a_fold"/>
</dbReference>
<evidence type="ECO:0000259" key="11">
    <source>
        <dbReference type="PROSITE" id="PS51278"/>
    </source>
</evidence>
<evidence type="ECO:0000256" key="3">
    <source>
        <dbReference type="ARBA" id="ARBA00012737"/>
    </source>
</evidence>
<evidence type="ECO:0000256" key="6">
    <source>
        <dbReference type="ARBA" id="ARBA00022962"/>
    </source>
</evidence>
<gene>
    <name evidence="12" type="ordered locus">Dole_1462</name>
</gene>
<dbReference type="InterPro" id="IPR029055">
    <property type="entry name" value="Ntn_hydrolases_N"/>
</dbReference>
<dbReference type="RefSeq" id="WP_012174882.1">
    <property type="nucleotide sequence ID" value="NC_009943.1"/>
</dbReference>
<evidence type="ECO:0000256" key="9">
    <source>
        <dbReference type="PIRSR" id="PIRSR001589-2"/>
    </source>
</evidence>
<dbReference type="InterPro" id="IPR017932">
    <property type="entry name" value="GATase_2_dom"/>
</dbReference>
<dbReference type="KEGG" id="dol:Dole_1462"/>
<keyword evidence="5 9" id="KW-0067">ATP-binding</keyword>
<evidence type="ECO:0000256" key="10">
    <source>
        <dbReference type="PIRSR" id="PIRSR001589-3"/>
    </source>
</evidence>
<keyword evidence="8" id="KW-0028">Amino-acid biosynthesis</keyword>
<feature type="binding site" evidence="9">
    <location>
        <position position="267"/>
    </location>
    <ligand>
        <name>ATP</name>
        <dbReference type="ChEBI" id="CHEBI:30616"/>
    </ligand>
</feature>
<dbReference type="GO" id="GO:0005524">
    <property type="term" value="F:ATP binding"/>
    <property type="evidence" value="ECO:0007669"/>
    <property type="project" value="UniProtKB-KW"/>
</dbReference>
<reference evidence="12 13" key="1">
    <citation type="submission" date="2007-10" db="EMBL/GenBank/DDBJ databases">
        <title>Complete sequence of Desulfococcus oleovorans Hxd3.</title>
        <authorList>
            <consortium name="US DOE Joint Genome Institute"/>
            <person name="Copeland A."/>
            <person name="Lucas S."/>
            <person name="Lapidus A."/>
            <person name="Barry K."/>
            <person name="Glavina del Rio T."/>
            <person name="Dalin E."/>
            <person name="Tice H."/>
            <person name="Pitluck S."/>
            <person name="Kiss H."/>
            <person name="Brettin T."/>
            <person name="Bruce D."/>
            <person name="Detter J.C."/>
            <person name="Han C."/>
            <person name="Schmutz J."/>
            <person name="Larimer F."/>
            <person name="Land M."/>
            <person name="Hauser L."/>
            <person name="Kyrpides N."/>
            <person name="Kim E."/>
            <person name="Wawrik B."/>
            <person name="Richardson P."/>
        </authorList>
    </citation>
    <scope>NUCLEOTIDE SEQUENCE [LARGE SCALE GENOMIC DNA]</scope>
    <source>
        <strain evidence="13">DSM 6200 / JCM 39069 / Hxd3</strain>
    </source>
</reference>
<evidence type="ECO:0000256" key="1">
    <source>
        <dbReference type="ARBA" id="ARBA00005187"/>
    </source>
</evidence>
<name>A8ZZB3_DESOH</name>
<dbReference type="PANTHER" id="PTHR43284">
    <property type="entry name" value="ASPARAGINE SYNTHETASE (GLUTAMINE-HYDROLYZING)"/>
    <property type="match status" value="1"/>
</dbReference>